<evidence type="ECO:0000313" key="5">
    <source>
        <dbReference type="EMBL" id="CAL6020361.1"/>
    </source>
</evidence>
<evidence type="ECO:0000313" key="4">
    <source>
        <dbReference type="EMBL" id="CAI9963604.1"/>
    </source>
</evidence>
<dbReference type="EMBL" id="CAXDID020000085">
    <property type="protein sequence ID" value="CAL6020361.1"/>
    <property type="molecule type" value="Genomic_DNA"/>
</dbReference>
<dbReference type="Gene3D" id="1.10.10.60">
    <property type="entry name" value="Homeodomain-like"/>
    <property type="match status" value="1"/>
</dbReference>
<dbReference type="PROSITE" id="PS50090">
    <property type="entry name" value="MYB_LIKE"/>
    <property type="match status" value="1"/>
</dbReference>
<organism evidence="4">
    <name type="scientific">Hexamita inflata</name>
    <dbReference type="NCBI Taxonomy" id="28002"/>
    <lineage>
        <taxon>Eukaryota</taxon>
        <taxon>Metamonada</taxon>
        <taxon>Diplomonadida</taxon>
        <taxon>Hexamitidae</taxon>
        <taxon>Hexamitinae</taxon>
        <taxon>Hexamita</taxon>
    </lineage>
</organism>
<dbReference type="Pfam" id="PF00249">
    <property type="entry name" value="Myb_DNA-binding"/>
    <property type="match status" value="1"/>
</dbReference>
<proteinExistence type="predicted"/>
<evidence type="ECO:0000313" key="7">
    <source>
        <dbReference type="EMBL" id="CAL6042643.1"/>
    </source>
</evidence>
<gene>
    <name evidence="5" type="ORF">HINF_LOCUS27393</name>
    <name evidence="2" type="ORF">HINF_LOCUS31918</name>
    <name evidence="3" type="ORF">HINF_LOCUS31923</name>
    <name evidence="6" type="ORF">HINF_LOCUS39686</name>
    <name evidence="7" type="ORF">HINF_LOCUS39691</name>
    <name evidence="4" type="ORF">HINF_LOCUS51249</name>
</gene>
<reference evidence="4" key="1">
    <citation type="submission" date="2023-06" db="EMBL/GenBank/DDBJ databases">
        <authorList>
            <person name="Kurt Z."/>
        </authorList>
    </citation>
    <scope>NUCLEOTIDE SEQUENCE</scope>
</reference>
<reference evidence="5 8" key="2">
    <citation type="submission" date="2024-07" db="EMBL/GenBank/DDBJ databases">
        <authorList>
            <person name="Akdeniz Z."/>
        </authorList>
    </citation>
    <scope>NUCLEOTIDE SEQUENCE [LARGE SCALE GENOMIC DNA]</scope>
</reference>
<dbReference type="EMBL" id="CAXDID020000154">
    <property type="protein sequence ID" value="CAL6042633.1"/>
    <property type="molecule type" value="Genomic_DNA"/>
</dbReference>
<evidence type="ECO:0000313" key="8">
    <source>
        <dbReference type="Proteomes" id="UP001642409"/>
    </source>
</evidence>
<evidence type="ECO:0000313" key="3">
    <source>
        <dbReference type="EMBL" id="CAI9944278.1"/>
    </source>
</evidence>
<evidence type="ECO:0000313" key="2">
    <source>
        <dbReference type="EMBL" id="CAI9944273.1"/>
    </source>
</evidence>
<name>A0AA86R142_9EUKA</name>
<accession>A0AA86R142</accession>
<keyword evidence="8" id="KW-1185">Reference proteome</keyword>
<evidence type="ECO:0000313" key="6">
    <source>
        <dbReference type="EMBL" id="CAL6042633.1"/>
    </source>
</evidence>
<dbReference type="SMART" id="SM00717">
    <property type="entry name" value="SANT"/>
    <property type="match status" value="1"/>
</dbReference>
<dbReference type="InterPro" id="IPR009057">
    <property type="entry name" value="Homeodomain-like_sf"/>
</dbReference>
<sequence length="194" mass="22193">MSMSQRNKYAKWAQEDIQKLISLTKTCRTSVIKWEQVSQKLGGRSLQQCKSFYNNFVKVYELDFLVQTVALKDLAAEAIAFLMAGDSDSFKHIAQQVIYEHTLVDAIQNIQMAAAGNTAFRFNVNLLKLIREIIIAFNQAKASMQEELRSKAAVKFHGKPVTREQFQHFAKMMDAFNADELFLQISFVVSEQLK</sequence>
<protein>
    <submittedName>
        <fullName evidence="4">Myb-like DNA-binding domain-containing protein</fullName>
    </submittedName>
    <submittedName>
        <fullName evidence="5">Myb-like_DNA-binding domain-containing protein</fullName>
    </submittedName>
</protein>
<feature type="domain" description="Myb-like" evidence="1">
    <location>
        <begin position="4"/>
        <end position="57"/>
    </location>
</feature>
<dbReference type="CDD" id="cd00167">
    <property type="entry name" value="SANT"/>
    <property type="match status" value="1"/>
</dbReference>
<dbReference type="GO" id="GO:0003677">
    <property type="term" value="F:DNA binding"/>
    <property type="evidence" value="ECO:0007669"/>
    <property type="project" value="UniProtKB-KW"/>
</dbReference>
<evidence type="ECO:0000259" key="1">
    <source>
        <dbReference type="PROSITE" id="PS50090"/>
    </source>
</evidence>
<keyword evidence="4" id="KW-0238">DNA-binding</keyword>
<dbReference type="EMBL" id="CAXDID020000154">
    <property type="protein sequence ID" value="CAL6042643.1"/>
    <property type="molecule type" value="Genomic_DNA"/>
</dbReference>
<dbReference type="InterPro" id="IPR001005">
    <property type="entry name" value="SANT/Myb"/>
</dbReference>
<dbReference type="AlphaFoldDB" id="A0AA86R142"/>
<dbReference type="SUPFAM" id="SSF46689">
    <property type="entry name" value="Homeodomain-like"/>
    <property type="match status" value="1"/>
</dbReference>
<dbReference type="EMBL" id="CATOUU010000722">
    <property type="protein sequence ID" value="CAI9944273.1"/>
    <property type="molecule type" value="Genomic_DNA"/>
</dbReference>
<dbReference type="EMBL" id="CATOUU010000969">
    <property type="protein sequence ID" value="CAI9963604.1"/>
    <property type="molecule type" value="Genomic_DNA"/>
</dbReference>
<dbReference type="EMBL" id="CATOUU010000722">
    <property type="protein sequence ID" value="CAI9944278.1"/>
    <property type="molecule type" value="Genomic_DNA"/>
</dbReference>
<dbReference type="Proteomes" id="UP001642409">
    <property type="component" value="Unassembled WGS sequence"/>
</dbReference>
<comment type="caution">
    <text evidence="4">The sequence shown here is derived from an EMBL/GenBank/DDBJ whole genome shotgun (WGS) entry which is preliminary data.</text>
</comment>